<evidence type="ECO:0000313" key="2">
    <source>
        <dbReference type="Proteomes" id="UP001596990"/>
    </source>
</evidence>
<reference evidence="2" key="1">
    <citation type="journal article" date="2019" name="Int. J. Syst. Evol. Microbiol.">
        <title>The Global Catalogue of Microorganisms (GCM) 10K type strain sequencing project: providing services to taxonomists for standard genome sequencing and annotation.</title>
        <authorList>
            <consortium name="The Broad Institute Genomics Platform"/>
            <consortium name="The Broad Institute Genome Sequencing Center for Infectious Disease"/>
            <person name="Wu L."/>
            <person name="Ma J."/>
        </authorList>
    </citation>
    <scope>NUCLEOTIDE SEQUENCE [LARGE SCALE GENOMIC DNA]</scope>
    <source>
        <strain evidence="2">CCUG 56607</strain>
    </source>
</reference>
<dbReference type="InterPro" id="IPR009776">
    <property type="entry name" value="Spore_0_M"/>
</dbReference>
<dbReference type="PANTHER" id="PTHR40053:SF1">
    <property type="entry name" value="SPORULATION-CONTROL PROTEIN SPO0M"/>
    <property type="match status" value="1"/>
</dbReference>
<dbReference type="Pfam" id="PF07070">
    <property type="entry name" value="Spo0M"/>
    <property type="match status" value="1"/>
</dbReference>
<comment type="caution">
    <text evidence="1">The sequence shown here is derived from an EMBL/GenBank/DDBJ whole genome shotgun (WGS) entry which is preliminary data.</text>
</comment>
<protein>
    <submittedName>
        <fullName evidence="1">Sporulation protein</fullName>
    </submittedName>
</protein>
<accession>A0ABW3L022</accession>
<dbReference type="Proteomes" id="UP001596990">
    <property type="component" value="Unassembled WGS sequence"/>
</dbReference>
<dbReference type="EMBL" id="JBHTKL010000001">
    <property type="protein sequence ID" value="MFD1017918.1"/>
    <property type="molecule type" value="Genomic_DNA"/>
</dbReference>
<dbReference type="PANTHER" id="PTHR40053">
    <property type="entry name" value="SPORULATION-CONTROL PROTEIN SPO0M"/>
    <property type="match status" value="1"/>
</dbReference>
<gene>
    <name evidence="1" type="ORF">ACFQ2J_01795</name>
</gene>
<sequence length="252" mass="28751">MFKKMMASMGVGAAKVDLQLEKDQFLPGEEVSGRIVITGGNVEQQIDGIRVFLMTEAVREVNDRKVKERVELKRYHVAQNITIGEQEEKVVPFSVILPYQTPVTMNRIPVWFETGLDIPRGLDPNDRDPISVSAHPYVLNVLDAVEKELGFQMRKVEMEYSKRLGYVQEFEFYPGGEFRGHLDELELIFNFTGDGLDLFMQVDRKVRGLGSLFAEALEMDESNVRLHLTEADLKEGPKALARRLGELIRQHI</sequence>
<name>A0ABW3L022_9BACI</name>
<evidence type="ECO:0000313" key="1">
    <source>
        <dbReference type="EMBL" id="MFD1017918.1"/>
    </source>
</evidence>
<organism evidence="1 2">
    <name type="scientific">Thalassobacillus hwangdonensis</name>
    <dbReference type="NCBI Taxonomy" id="546108"/>
    <lineage>
        <taxon>Bacteria</taxon>
        <taxon>Bacillati</taxon>
        <taxon>Bacillota</taxon>
        <taxon>Bacilli</taxon>
        <taxon>Bacillales</taxon>
        <taxon>Bacillaceae</taxon>
        <taxon>Thalassobacillus</taxon>
    </lineage>
</organism>
<dbReference type="RefSeq" id="WP_386056035.1">
    <property type="nucleotide sequence ID" value="NZ_JBHTKL010000001.1"/>
</dbReference>
<keyword evidence="2" id="KW-1185">Reference proteome</keyword>
<proteinExistence type="predicted"/>